<organism evidence="3 4">
    <name type="scientific">Actinomadura graeca</name>
    <dbReference type="NCBI Taxonomy" id="2750812"/>
    <lineage>
        <taxon>Bacteria</taxon>
        <taxon>Bacillati</taxon>
        <taxon>Actinomycetota</taxon>
        <taxon>Actinomycetes</taxon>
        <taxon>Streptosporangiales</taxon>
        <taxon>Thermomonosporaceae</taxon>
        <taxon>Actinomadura</taxon>
    </lineage>
</organism>
<evidence type="ECO:0000313" key="4">
    <source>
        <dbReference type="Proteomes" id="UP001049518"/>
    </source>
</evidence>
<evidence type="ECO:0000259" key="2">
    <source>
        <dbReference type="SMART" id="SM00854"/>
    </source>
</evidence>
<name>A0ABX8QX19_9ACTN</name>
<protein>
    <submittedName>
        <fullName evidence="3">CapA family protein</fullName>
    </submittedName>
</protein>
<comment type="similarity">
    <text evidence="1">Belongs to the CapA family.</text>
</comment>
<dbReference type="Gene3D" id="3.60.21.10">
    <property type="match status" value="1"/>
</dbReference>
<evidence type="ECO:0000313" key="3">
    <source>
        <dbReference type="EMBL" id="QXJ22871.1"/>
    </source>
</evidence>
<dbReference type="SUPFAM" id="SSF56300">
    <property type="entry name" value="Metallo-dependent phosphatases"/>
    <property type="match status" value="1"/>
</dbReference>
<dbReference type="EMBL" id="CP059572">
    <property type="protein sequence ID" value="QXJ22871.1"/>
    <property type="molecule type" value="Genomic_DNA"/>
</dbReference>
<dbReference type="PANTHER" id="PTHR33393:SF13">
    <property type="entry name" value="PGA BIOSYNTHESIS PROTEIN CAPA"/>
    <property type="match status" value="1"/>
</dbReference>
<dbReference type="PANTHER" id="PTHR33393">
    <property type="entry name" value="POLYGLUTAMINE SYNTHESIS ACCESSORY PROTEIN RV0574C-RELATED"/>
    <property type="match status" value="1"/>
</dbReference>
<dbReference type="InterPro" id="IPR029052">
    <property type="entry name" value="Metallo-depent_PP-like"/>
</dbReference>
<dbReference type="SMART" id="SM00854">
    <property type="entry name" value="PGA_cap"/>
    <property type="match status" value="1"/>
</dbReference>
<dbReference type="InterPro" id="IPR052169">
    <property type="entry name" value="CW_Biosynth-Accessory"/>
</dbReference>
<dbReference type="InterPro" id="IPR019079">
    <property type="entry name" value="Capsule_synth_CapA"/>
</dbReference>
<proteinExistence type="inferred from homology"/>
<gene>
    <name evidence="3" type="ORF">AGRA3207_003940</name>
</gene>
<feature type="domain" description="Capsule synthesis protein CapA" evidence="2">
    <location>
        <begin position="1"/>
        <end position="237"/>
    </location>
</feature>
<dbReference type="Proteomes" id="UP001049518">
    <property type="component" value="Chromosome"/>
</dbReference>
<dbReference type="RefSeq" id="WP_231328536.1">
    <property type="nucleotide sequence ID" value="NZ_CP059572.1"/>
</dbReference>
<keyword evidence="4" id="KW-1185">Reference proteome</keyword>
<evidence type="ECO:0000256" key="1">
    <source>
        <dbReference type="ARBA" id="ARBA00005662"/>
    </source>
</evidence>
<accession>A0ABX8QX19</accession>
<reference evidence="3" key="1">
    <citation type="submission" date="2020-07" db="EMBL/GenBank/DDBJ databases">
        <authorList>
            <person name="Tarantini F.S."/>
            <person name="Hong K.W."/>
            <person name="Chan K.G."/>
        </authorList>
    </citation>
    <scope>NUCLEOTIDE SEQUENCE</scope>
    <source>
        <strain evidence="3">32-07</strain>
    </source>
</reference>
<dbReference type="Pfam" id="PF09587">
    <property type="entry name" value="PGA_cap"/>
    <property type="match status" value="1"/>
</dbReference>
<dbReference type="CDD" id="cd07381">
    <property type="entry name" value="MPP_CapA"/>
    <property type="match status" value="1"/>
</dbReference>
<sequence length="314" mass="33686">MTEQAASDARARGKSGFDFNPMLSQLKPVIGKTDLGVCHVETPLAPPSGPFKGYPLFSSPPQIVNTVRWVGYDTCSTASNHSLDQGEPGVRRTIDDLDDVKVRHTGTALSADDAKKVNMLDVKGVKVAQLSYTYGTNGIAKPPGKPWIVNDGLNADRILADAGRAKEAGAEVVILSLHWGTEYQQAATAGQRRLAATLLRSRNVDLILGCHAHVVQPFERINGKWVVYGMGNQVANPTANTQATHEGIVARVAFSRDSGGKWTAQPSFVPTLVTSGPIRVRMLGSNSSNQDTVKRTTKVVRSLGYNVPLASSEE</sequence>